<dbReference type="AlphaFoldDB" id="A0A177N9K7"/>
<feature type="transmembrane region" description="Helical" evidence="1">
    <location>
        <begin position="277"/>
        <end position="300"/>
    </location>
</feature>
<dbReference type="STRING" id="980561.A1359_11580"/>
<feature type="transmembrane region" description="Helical" evidence="1">
    <location>
        <begin position="25"/>
        <end position="51"/>
    </location>
</feature>
<accession>A0A177N9K7</accession>
<gene>
    <name evidence="2" type="ORF">A1359_11580</name>
</gene>
<name>A0A177N9K7_9GAMM</name>
<organism evidence="2 3">
    <name type="scientific">Methylomonas lenta</name>
    <dbReference type="NCBI Taxonomy" id="980561"/>
    <lineage>
        <taxon>Bacteria</taxon>
        <taxon>Pseudomonadati</taxon>
        <taxon>Pseudomonadota</taxon>
        <taxon>Gammaproteobacteria</taxon>
        <taxon>Methylococcales</taxon>
        <taxon>Methylococcaceae</taxon>
        <taxon>Methylomonas</taxon>
    </lineage>
</organism>
<evidence type="ECO:0000313" key="3">
    <source>
        <dbReference type="Proteomes" id="UP000078476"/>
    </source>
</evidence>
<evidence type="ECO:0000313" key="2">
    <source>
        <dbReference type="EMBL" id="OAI13899.1"/>
    </source>
</evidence>
<keyword evidence="3" id="KW-1185">Reference proteome</keyword>
<dbReference type="OrthoDB" id="7032238at2"/>
<reference evidence="2 3" key="1">
    <citation type="submission" date="2016-03" db="EMBL/GenBank/DDBJ databases">
        <authorList>
            <person name="Ploux O."/>
        </authorList>
    </citation>
    <scope>NUCLEOTIDE SEQUENCE [LARGE SCALE GENOMIC DNA]</scope>
    <source>
        <strain evidence="2 3">R-45370</strain>
    </source>
</reference>
<feature type="transmembrane region" description="Helical" evidence="1">
    <location>
        <begin position="63"/>
        <end position="86"/>
    </location>
</feature>
<evidence type="ECO:0008006" key="4">
    <source>
        <dbReference type="Google" id="ProtNLM"/>
    </source>
</evidence>
<dbReference type="EMBL" id="LUUI01000115">
    <property type="protein sequence ID" value="OAI13899.1"/>
    <property type="molecule type" value="Genomic_DNA"/>
</dbReference>
<dbReference type="RefSeq" id="WP_066983893.1">
    <property type="nucleotide sequence ID" value="NZ_LUUI01000115.1"/>
</dbReference>
<evidence type="ECO:0000256" key="1">
    <source>
        <dbReference type="SAM" id="Phobius"/>
    </source>
</evidence>
<dbReference type="Proteomes" id="UP000078476">
    <property type="component" value="Unassembled WGS sequence"/>
</dbReference>
<sequence>MTTTEQNFLVASSETTASGVSWSSIFAGAAAAASLSLILLILGVGLGFPVISPWTHSGVSATAIGLASILWLSFSQIAASGLGGYLSGRLRIRWTTVHRDEVYFRDTAHGLLAWAIASLAMAALLGTVIGNVLAIGTFANTDSVSTANGIAAVRAVTSQNPSHMPPIELDAGNSKGNGELGYWLDSLFRSSQAPDDATQRNYGSVRHEAAGIVVNGLRLNGLPVEDQQYLGQIVALQTGLPLADAEKRVVDVFGKLQAAIEAAEQHVKQTADSARKLAAYTALWMVVALLLGAFVASLAATFGGRQRDRVIHTDSTSFS</sequence>
<keyword evidence="1" id="KW-0812">Transmembrane</keyword>
<protein>
    <recommendedName>
        <fullName evidence="4">Transmembrane protein</fullName>
    </recommendedName>
</protein>
<keyword evidence="1" id="KW-1133">Transmembrane helix</keyword>
<comment type="caution">
    <text evidence="2">The sequence shown here is derived from an EMBL/GenBank/DDBJ whole genome shotgun (WGS) entry which is preliminary data.</text>
</comment>
<keyword evidence="1" id="KW-0472">Membrane</keyword>
<proteinExistence type="predicted"/>
<feature type="transmembrane region" description="Helical" evidence="1">
    <location>
        <begin position="111"/>
        <end position="135"/>
    </location>
</feature>